<keyword evidence="3" id="KW-0808">Transferase</keyword>
<gene>
    <name evidence="3" type="primary">mfpsA</name>
    <name evidence="3" type="ORF">XINFAN_04166</name>
</gene>
<dbReference type="AlphaFoldDB" id="A0A3P5XXV1"/>
<dbReference type="InterPro" id="IPR028098">
    <property type="entry name" value="Glyco_trans_4-like_N"/>
</dbReference>
<feature type="domain" description="Glycosyl transferase family 1" evidence="1">
    <location>
        <begin position="204"/>
        <end position="362"/>
    </location>
</feature>
<keyword evidence="3" id="KW-0328">Glycosyltransferase</keyword>
<dbReference type="EMBL" id="UXAW01000138">
    <property type="protein sequence ID" value="VDC33965.1"/>
    <property type="molecule type" value="Genomic_DNA"/>
</dbReference>
<dbReference type="PANTHER" id="PTHR45947">
    <property type="entry name" value="SULFOQUINOVOSYL TRANSFERASE SQD2"/>
    <property type="match status" value="1"/>
</dbReference>
<dbReference type="Gene3D" id="3.40.50.2000">
    <property type="entry name" value="Glycogen Phosphorylase B"/>
    <property type="match status" value="2"/>
</dbReference>
<dbReference type="InterPro" id="IPR050194">
    <property type="entry name" value="Glycosyltransferase_grp1"/>
</dbReference>
<protein>
    <submittedName>
        <fullName evidence="3">Mannosylfructose-phosphate synthase</fullName>
        <ecNumber evidence="3">2.4.1.246</ecNumber>
    </submittedName>
</protein>
<dbReference type="PANTHER" id="PTHR45947:SF3">
    <property type="entry name" value="SULFOQUINOVOSYL TRANSFERASE SQD2"/>
    <property type="match status" value="1"/>
</dbReference>
<dbReference type="SUPFAM" id="SSF53756">
    <property type="entry name" value="UDP-Glycosyltransferase/glycogen phosphorylase"/>
    <property type="match status" value="1"/>
</dbReference>
<organism evidence="3 4">
    <name type="scientific">Pseudogemmobacter humi</name>
    <dbReference type="NCBI Taxonomy" id="2483812"/>
    <lineage>
        <taxon>Bacteria</taxon>
        <taxon>Pseudomonadati</taxon>
        <taxon>Pseudomonadota</taxon>
        <taxon>Alphaproteobacteria</taxon>
        <taxon>Rhodobacterales</taxon>
        <taxon>Paracoccaceae</taxon>
        <taxon>Pseudogemmobacter</taxon>
    </lineage>
</organism>
<dbReference type="Proteomes" id="UP000277498">
    <property type="component" value="Unassembled WGS sequence"/>
</dbReference>
<evidence type="ECO:0000259" key="1">
    <source>
        <dbReference type="Pfam" id="PF00534"/>
    </source>
</evidence>
<dbReference type="Pfam" id="PF00534">
    <property type="entry name" value="Glycos_transf_1"/>
    <property type="match status" value="1"/>
</dbReference>
<evidence type="ECO:0000313" key="3">
    <source>
        <dbReference type="EMBL" id="VDC33965.1"/>
    </source>
</evidence>
<dbReference type="RefSeq" id="WP_199286501.1">
    <property type="nucleotide sequence ID" value="NZ_UXAW01000138.1"/>
</dbReference>
<reference evidence="3 4" key="1">
    <citation type="submission" date="2018-11" db="EMBL/GenBank/DDBJ databases">
        <authorList>
            <person name="Criscuolo A."/>
        </authorList>
    </citation>
    <scope>NUCLEOTIDE SEQUENCE [LARGE SCALE GENOMIC DNA]</scope>
    <source>
        <strain evidence="3">ACIP111625</strain>
    </source>
</reference>
<proteinExistence type="predicted"/>
<keyword evidence="4" id="KW-1185">Reference proteome</keyword>
<dbReference type="InterPro" id="IPR001296">
    <property type="entry name" value="Glyco_trans_1"/>
</dbReference>
<evidence type="ECO:0000313" key="4">
    <source>
        <dbReference type="Proteomes" id="UP000277498"/>
    </source>
</evidence>
<dbReference type="EC" id="2.4.1.246" evidence="3"/>
<accession>A0A3P5XXV1</accession>
<sequence length="393" mass="42811">MSPPLRILHIIASVDRASGGPVQGLAQGIPLRESWGQQIEAVTLDAPDAPCIAEFPCKVHGMGPTPRRYGYTPKLAAWIARNGQRFDAAVIHGLWNHASVGGWQGLRRAGLPYVIFTHGMMDPWFRKAYPLKHWAKQLFWTVQGRALRDANEVLFTSEEEKRLAEGVFFGYRYTPRVLAYAAAEAPPKGAGDEAAFRAFVPDLGDRPYLLFLSRIHEKKGVDLLLEGFAKAVRRPDLQLVVAGPSHGDLGERLQAQARALGLADRVHWPGMVKGSAKAGAFRGAGAFVLTSHQENFGIAVAEALAYGKPVLISNQINIWREIEAGGGGIVAPDTVEGAAQVIAAWEAMTSEARLAMGKSARAVYEKNFTVEAAARDLTAALERAAQTRQRHKR</sequence>
<dbReference type="Pfam" id="PF13579">
    <property type="entry name" value="Glyco_trans_4_4"/>
    <property type="match status" value="1"/>
</dbReference>
<name>A0A3P5XXV1_9RHOB</name>
<evidence type="ECO:0000259" key="2">
    <source>
        <dbReference type="Pfam" id="PF13579"/>
    </source>
</evidence>
<dbReference type="GO" id="GO:0103011">
    <property type="term" value="F:mannosylfructose-phosphate synthase activity"/>
    <property type="evidence" value="ECO:0007669"/>
    <property type="project" value="UniProtKB-EC"/>
</dbReference>
<feature type="domain" description="Glycosyltransferase subfamily 4-like N-terminal" evidence="2">
    <location>
        <begin position="35"/>
        <end position="166"/>
    </location>
</feature>